<dbReference type="SUPFAM" id="SSF46785">
    <property type="entry name" value="Winged helix' DNA-binding domain"/>
    <property type="match status" value="1"/>
</dbReference>
<evidence type="ECO:0000256" key="2">
    <source>
        <dbReference type="ARBA" id="ARBA00023015"/>
    </source>
</evidence>
<evidence type="ECO:0000259" key="5">
    <source>
        <dbReference type="PROSITE" id="PS50931"/>
    </source>
</evidence>
<protein>
    <submittedName>
        <fullName evidence="6">LysR family transcriptional regulator</fullName>
    </submittedName>
</protein>
<evidence type="ECO:0000313" key="7">
    <source>
        <dbReference type="Proteomes" id="UP001596050"/>
    </source>
</evidence>
<organism evidence="6 7">
    <name type="scientific">Massilia niabensis</name>
    <dbReference type="NCBI Taxonomy" id="544910"/>
    <lineage>
        <taxon>Bacteria</taxon>
        <taxon>Pseudomonadati</taxon>
        <taxon>Pseudomonadota</taxon>
        <taxon>Betaproteobacteria</taxon>
        <taxon>Burkholderiales</taxon>
        <taxon>Oxalobacteraceae</taxon>
        <taxon>Telluria group</taxon>
        <taxon>Massilia</taxon>
    </lineage>
</organism>
<feature type="domain" description="HTH lysR-type" evidence="5">
    <location>
        <begin position="1"/>
        <end position="59"/>
    </location>
</feature>
<accession>A0ABW0L651</accession>
<dbReference type="InterPro" id="IPR000847">
    <property type="entry name" value="LysR_HTH_N"/>
</dbReference>
<dbReference type="InterPro" id="IPR005119">
    <property type="entry name" value="LysR_subst-bd"/>
</dbReference>
<dbReference type="InterPro" id="IPR036388">
    <property type="entry name" value="WH-like_DNA-bd_sf"/>
</dbReference>
<dbReference type="Pfam" id="PF03466">
    <property type="entry name" value="LysR_substrate"/>
    <property type="match status" value="1"/>
</dbReference>
<proteinExistence type="inferred from homology"/>
<keyword evidence="3" id="KW-0238">DNA-binding</keyword>
<evidence type="ECO:0000313" key="6">
    <source>
        <dbReference type="EMBL" id="MFC5461174.1"/>
    </source>
</evidence>
<dbReference type="PROSITE" id="PS50931">
    <property type="entry name" value="HTH_LYSR"/>
    <property type="match status" value="1"/>
</dbReference>
<comment type="similarity">
    <text evidence="1">Belongs to the LysR transcriptional regulatory family.</text>
</comment>
<evidence type="ECO:0000256" key="1">
    <source>
        <dbReference type="ARBA" id="ARBA00009437"/>
    </source>
</evidence>
<keyword evidence="4" id="KW-0804">Transcription</keyword>
<dbReference type="SUPFAM" id="SSF53850">
    <property type="entry name" value="Periplasmic binding protein-like II"/>
    <property type="match status" value="1"/>
</dbReference>
<dbReference type="Gene3D" id="3.40.190.290">
    <property type="match status" value="1"/>
</dbReference>
<dbReference type="Pfam" id="PF00126">
    <property type="entry name" value="HTH_1"/>
    <property type="match status" value="1"/>
</dbReference>
<dbReference type="CDD" id="cd08472">
    <property type="entry name" value="PBP2_CrgA_like_3"/>
    <property type="match status" value="1"/>
</dbReference>
<evidence type="ECO:0000256" key="3">
    <source>
        <dbReference type="ARBA" id="ARBA00023125"/>
    </source>
</evidence>
<dbReference type="InterPro" id="IPR036390">
    <property type="entry name" value="WH_DNA-bd_sf"/>
</dbReference>
<dbReference type="Proteomes" id="UP001596050">
    <property type="component" value="Unassembled WGS sequence"/>
</dbReference>
<dbReference type="InterPro" id="IPR058163">
    <property type="entry name" value="LysR-type_TF_proteobact-type"/>
</dbReference>
<keyword evidence="2" id="KW-0805">Transcription regulation</keyword>
<dbReference type="PANTHER" id="PTHR30537:SF72">
    <property type="entry name" value="LYSR FAMILY TRANSCRIPTIONAL REGULATOR"/>
    <property type="match status" value="1"/>
</dbReference>
<name>A0ABW0L651_9BURK</name>
<comment type="caution">
    <text evidence="6">The sequence shown here is derived from an EMBL/GenBank/DDBJ whole genome shotgun (WGS) entry which is preliminary data.</text>
</comment>
<reference evidence="7" key="1">
    <citation type="journal article" date="2019" name="Int. J. Syst. Evol. Microbiol.">
        <title>The Global Catalogue of Microorganisms (GCM) 10K type strain sequencing project: providing services to taxonomists for standard genome sequencing and annotation.</title>
        <authorList>
            <consortium name="The Broad Institute Genomics Platform"/>
            <consortium name="The Broad Institute Genome Sequencing Center for Infectious Disease"/>
            <person name="Wu L."/>
            <person name="Ma J."/>
        </authorList>
    </citation>
    <scope>NUCLEOTIDE SEQUENCE [LARGE SCALE GENOMIC DNA]</scope>
    <source>
        <strain evidence="7">KACC 12649</strain>
    </source>
</reference>
<gene>
    <name evidence="6" type="ORF">ACFPN5_15285</name>
</gene>
<sequence length="312" mass="33792">MDKLRAMHVFVRIVDANSFSRAAETLDLPRAALSATIKKLETYLGAQLLQRTTRTLSLTPEGERYYNECATILEAVEAAEAPFLGQSAAQLQGRLRVGLPGSLGRKIVLPHIHSFRERYPDLDLIISLTDRLVDLTQEGIDCTVRVGTLPDSSFIARRLGTMRFLLAAAPGYVARRGMPAHVGDLASHEGIMHFSGRTGRAFDWELETAEGVVKVAVGGGLAVNDADANLGCALQGLGLAQLARYQARPYLASGELVEVLPGVTPTAMPVSLLYARGRMASPRLQAFAQWLGEVFSREPDVGPDPDGIEQRS</sequence>
<evidence type="ECO:0000256" key="4">
    <source>
        <dbReference type="ARBA" id="ARBA00023163"/>
    </source>
</evidence>
<dbReference type="PANTHER" id="PTHR30537">
    <property type="entry name" value="HTH-TYPE TRANSCRIPTIONAL REGULATOR"/>
    <property type="match status" value="1"/>
</dbReference>
<dbReference type="RefSeq" id="WP_379784612.1">
    <property type="nucleotide sequence ID" value="NZ_JBHSMU010000015.1"/>
</dbReference>
<dbReference type="PRINTS" id="PR00039">
    <property type="entry name" value="HTHLYSR"/>
</dbReference>
<dbReference type="EMBL" id="JBHSMU010000015">
    <property type="protein sequence ID" value="MFC5461174.1"/>
    <property type="molecule type" value="Genomic_DNA"/>
</dbReference>
<dbReference type="Gene3D" id="1.10.10.10">
    <property type="entry name" value="Winged helix-like DNA-binding domain superfamily/Winged helix DNA-binding domain"/>
    <property type="match status" value="1"/>
</dbReference>
<keyword evidence="7" id="KW-1185">Reference proteome</keyword>